<keyword evidence="5" id="KW-1185">Reference proteome</keyword>
<reference evidence="4 5" key="1">
    <citation type="submission" date="2015-07" db="EMBL/GenBank/DDBJ databases">
        <title>The genome of the fungus Escovopsis weberi, a specialized disease agent of ant agriculture.</title>
        <authorList>
            <person name="de Man T.J."/>
            <person name="Stajich J.E."/>
            <person name="Kubicek C.P."/>
            <person name="Chenthamara K."/>
            <person name="Atanasova L."/>
            <person name="Druzhinina I.S."/>
            <person name="Birnbaum S."/>
            <person name="Barribeau S.M."/>
            <person name="Teiling C."/>
            <person name="Suen G."/>
            <person name="Currie C."/>
            <person name="Gerardo N.M."/>
        </authorList>
    </citation>
    <scope>NUCLEOTIDE SEQUENCE [LARGE SCALE GENOMIC DNA]</scope>
</reference>
<dbReference type="InterPro" id="IPR029058">
    <property type="entry name" value="AB_hydrolase_fold"/>
</dbReference>
<feature type="domain" description="AB hydrolase-1" evidence="3">
    <location>
        <begin position="75"/>
        <end position="239"/>
    </location>
</feature>
<gene>
    <name evidence="4" type="ORF">ESCO_000796</name>
</gene>
<proteinExistence type="inferred from homology"/>
<comment type="caution">
    <text evidence="4">The sequence shown here is derived from an EMBL/GenBank/DDBJ whole genome shotgun (WGS) entry which is preliminary data.</text>
</comment>
<comment type="similarity">
    <text evidence="1">Belongs to the peptidase S33 family.</text>
</comment>
<organism evidence="4 5">
    <name type="scientific">Escovopsis weberi</name>
    <dbReference type="NCBI Taxonomy" id="150374"/>
    <lineage>
        <taxon>Eukaryota</taxon>
        <taxon>Fungi</taxon>
        <taxon>Dikarya</taxon>
        <taxon>Ascomycota</taxon>
        <taxon>Pezizomycotina</taxon>
        <taxon>Sordariomycetes</taxon>
        <taxon>Hypocreomycetidae</taxon>
        <taxon>Hypocreales</taxon>
        <taxon>Hypocreaceae</taxon>
        <taxon>Escovopsis</taxon>
    </lineage>
</organism>
<keyword evidence="2" id="KW-0378">Hydrolase</keyword>
<dbReference type="PRINTS" id="PR00793">
    <property type="entry name" value="PROAMNOPTASE"/>
</dbReference>
<sequence length="507" mass="55279">MASLASREPEIPPARIISSKAHVLPGQLLAAEIFFQVPLDYSNPSAGSLTLFARSVTKHETPIFAPEEPAPPRPFLVYLEGGPGFGNREPQDHPLTRPALARGYQVLFLDHRGVGLSTPVSAEMLARLPGGTGPRAVQVQAGYLELMRQDSTVRDCEAVRKALTLGWPDHKARWSIFGQSYGGFVALSYLSLHPHGLREVFLTGGLAPVGRGPDAVYAATFRRTAERNLAYWAKFPEDARVLAQVAAHVRAAGGDRGLPLPAGGFLTVPRLLTMGIRLGYHGGVDHLHGVLLQLKASLDQHGFLSRASLALVEAVIPFDTNPIYALLHEAIYCDGPGVASNWSAYRVGQSLDPFRWLRPSSSSSSCSSFSTPSSAPAAAPAPAPAPASAPHPLDQNPVFFSGEMIFPFFFDTWPELIPLKPVAERLAAKSDWPPLYDQDQLRRNQVPVYAVSYIDDMFVDYGLARDTTRIIRGIKTFETNAMYHTALQARSDEVIAQLFNLRDDTLD</sequence>
<dbReference type="AlphaFoldDB" id="A0A0M8N1T2"/>
<dbReference type="PANTHER" id="PTHR43248:SF2">
    <property type="entry name" value="PROLYL AMINOPEPTIDASE"/>
    <property type="match status" value="1"/>
</dbReference>
<dbReference type="STRING" id="150374.A0A0M8N1T2"/>
<evidence type="ECO:0000256" key="2">
    <source>
        <dbReference type="ARBA" id="ARBA00022801"/>
    </source>
</evidence>
<name>A0A0M8N1T2_ESCWE</name>
<dbReference type="PANTHER" id="PTHR43248">
    <property type="entry name" value="2-SUCCINYL-6-HYDROXY-2,4-CYCLOHEXADIENE-1-CARBOXYLATE SYNTHASE"/>
    <property type="match status" value="1"/>
</dbReference>
<evidence type="ECO:0000313" key="4">
    <source>
        <dbReference type="EMBL" id="KOS18824.1"/>
    </source>
</evidence>
<dbReference type="InterPro" id="IPR000073">
    <property type="entry name" value="AB_hydrolase_1"/>
</dbReference>
<evidence type="ECO:0000313" key="5">
    <source>
        <dbReference type="Proteomes" id="UP000053831"/>
    </source>
</evidence>
<protein>
    <submittedName>
        <fullName evidence="4">Proline iminopeptidase</fullName>
    </submittedName>
</protein>
<dbReference type="GO" id="GO:0008233">
    <property type="term" value="F:peptidase activity"/>
    <property type="evidence" value="ECO:0007669"/>
    <property type="project" value="InterPro"/>
</dbReference>
<dbReference type="InterPro" id="IPR002410">
    <property type="entry name" value="Peptidase_S33"/>
</dbReference>
<accession>A0A0M8N1T2</accession>
<dbReference type="InterPro" id="IPR051601">
    <property type="entry name" value="Serine_prot/Carboxylest_S33"/>
</dbReference>
<dbReference type="EMBL" id="LGSR01000020">
    <property type="protein sequence ID" value="KOS18824.1"/>
    <property type="molecule type" value="Genomic_DNA"/>
</dbReference>
<dbReference type="Pfam" id="PF00561">
    <property type="entry name" value="Abhydrolase_1"/>
    <property type="match status" value="1"/>
</dbReference>
<evidence type="ECO:0000256" key="1">
    <source>
        <dbReference type="ARBA" id="ARBA00010088"/>
    </source>
</evidence>
<dbReference type="OrthoDB" id="1898734at2759"/>
<dbReference type="Proteomes" id="UP000053831">
    <property type="component" value="Unassembled WGS sequence"/>
</dbReference>
<evidence type="ECO:0000259" key="3">
    <source>
        <dbReference type="Pfam" id="PF00561"/>
    </source>
</evidence>
<dbReference type="GO" id="GO:0006508">
    <property type="term" value="P:proteolysis"/>
    <property type="evidence" value="ECO:0007669"/>
    <property type="project" value="InterPro"/>
</dbReference>
<dbReference type="Gene3D" id="3.40.50.1820">
    <property type="entry name" value="alpha/beta hydrolase"/>
    <property type="match status" value="1"/>
</dbReference>
<dbReference type="SUPFAM" id="SSF53474">
    <property type="entry name" value="alpha/beta-Hydrolases"/>
    <property type="match status" value="2"/>
</dbReference>